<dbReference type="OrthoDB" id="1778393at2"/>
<dbReference type="InterPro" id="IPR025062">
    <property type="entry name" value="DUF4003"/>
</dbReference>
<reference evidence="1 2" key="1">
    <citation type="submission" date="2018-08" db="EMBL/GenBank/DDBJ databases">
        <title>Murine metabolic-syndrome-specific gut microbial biobank.</title>
        <authorList>
            <person name="Liu C."/>
        </authorList>
    </citation>
    <scope>NUCLEOTIDE SEQUENCE [LARGE SCALE GENOMIC DNA]</scope>
    <source>
        <strain evidence="1 2">583</strain>
    </source>
</reference>
<accession>A0A845QYY0</accession>
<dbReference type="RefSeq" id="WP_160196089.1">
    <property type="nucleotide sequence ID" value="NZ_QXXA01000003.1"/>
</dbReference>
<proteinExistence type="predicted"/>
<comment type="caution">
    <text evidence="1">The sequence shown here is derived from an EMBL/GenBank/DDBJ whole genome shotgun (WGS) entry which is preliminary data.</text>
</comment>
<sequence length="326" mass="37058">MKSIYEYKIKKMIQCYEDIRGSFKWENDMARHLVALTYAMKEKELDTIQIKEVKDYIKSNTGMFSPFRGHMMFAMSGLLCANSDSPKDQFKFMIDNEKILKSIGFKNSTYLPTALYALLSVYEGDDVSIYGEKAMQIYKEMKQNHPFLTSGDDYALSILLASTDHNTDILEDYYQELNSRGFSKSNGLQMLSHVMAFSKKDVRYSVDKCENIYNYLKKNKFKIYADYYPAIGLISLIDSDKNELMVDLVEIATHLKKQKRYKWLGKGMNLLMASAIITSEYIKEKSGDMVVDTTLNVSIQAIIAAQQATMIAAITASTVAATSAGN</sequence>
<evidence type="ECO:0000313" key="2">
    <source>
        <dbReference type="Proteomes" id="UP000467132"/>
    </source>
</evidence>
<evidence type="ECO:0000313" key="1">
    <source>
        <dbReference type="EMBL" id="NBI05583.1"/>
    </source>
</evidence>
<gene>
    <name evidence="1" type="ORF">D3Z33_01790</name>
</gene>
<dbReference type="AlphaFoldDB" id="A0A845QYY0"/>
<keyword evidence="2" id="KW-1185">Reference proteome</keyword>
<dbReference type="Proteomes" id="UP000467132">
    <property type="component" value="Unassembled WGS sequence"/>
</dbReference>
<name>A0A845QYY0_9CLOT</name>
<protein>
    <submittedName>
        <fullName evidence="1">DUF4003 domain-containing protein</fullName>
    </submittedName>
</protein>
<dbReference type="EMBL" id="QXXA01000003">
    <property type="protein sequence ID" value="NBI05583.1"/>
    <property type="molecule type" value="Genomic_DNA"/>
</dbReference>
<dbReference type="Pfam" id="PF13170">
    <property type="entry name" value="DUF4003"/>
    <property type="match status" value="1"/>
</dbReference>
<organism evidence="1 2">
    <name type="scientific">Senegalia massiliensis</name>
    <dbReference type="NCBI Taxonomy" id="1720316"/>
    <lineage>
        <taxon>Bacteria</taxon>
        <taxon>Bacillati</taxon>
        <taxon>Bacillota</taxon>
        <taxon>Clostridia</taxon>
        <taxon>Eubacteriales</taxon>
        <taxon>Clostridiaceae</taxon>
        <taxon>Senegalia</taxon>
    </lineage>
</organism>